<dbReference type="KEGG" id="nbr:O3I_018855"/>
<dbReference type="eggNOG" id="ENOG5032DY7">
    <property type="taxonomic scope" value="Bacteria"/>
</dbReference>
<dbReference type="EMBL" id="CP003876">
    <property type="protein sequence ID" value="AFU01730.1"/>
    <property type="molecule type" value="Genomic_DNA"/>
</dbReference>
<evidence type="ECO:0008006" key="3">
    <source>
        <dbReference type="Google" id="ProtNLM"/>
    </source>
</evidence>
<protein>
    <recommendedName>
        <fullName evidence="3">Choloylglycine hydrolase</fullName>
    </recommendedName>
</protein>
<reference evidence="1 2" key="1">
    <citation type="journal article" date="2012" name="J. Bacteriol.">
        <title>Complete genome sequence of Nocardia brasiliensis HUJEG-1.</title>
        <authorList>
            <person name="Vera-Cabrera L."/>
            <person name="Ortiz-Lopez R."/>
            <person name="Elizondo-Gonzalez R."/>
            <person name="Perez-Maya A.A."/>
            <person name="Ocampo-Candiani J."/>
        </authorList>
    </citation>
    <scope>NUCLEOTIDE SEQUENCE [LARGE SCALE GENOMIC DNA]</scope>
    <source>
        <strain evidence="2">ATCC 700358</strain>
    </source>
</reference>
<dbReference type="AlphaFoldDB" id="K0EXY6"/>
<organism evidence="1 2">
    <name type="scientific">Nocardia brasiliensis (strain ATCC 700358 / HUJEG-1)</name>
    <dbReference type="NCBI Taxonomy" id="1133849"/>
    <lineage>
        <taxon>Bacteria</taxon>
        <taxon>Bacillati</taxon>
        <taxon>Actinomycetota</taxon>
        <taxon>Actinomycetes</taxon>
        <taxon>Mycobacteriales</taxon>
        <taxon>Nocardiaceae</taxon>
        <taxon>Nocardia</taxon>
    </lineage>
</organism>
<sequence length="335" mass="36653">MFFLDSAGERFVAIESRDHSIYRPHGFEAARKLGLNQPSSYGTHWQDNPDLRKKVWTVQAADNPESADVVGGLDIDGGSWLAFHRRTGVYCRVFTPEWDDHTRSDSTGNSAAAELIAPGGLSLDCATAASAEHAVELLRSRLVPALGDSGTLLPFHMVIADPHHAFVVAFDGRETVTATEMADGRPHVLTTAASAGEEEFGRSLQQRAETAEAPGEKLTSWAPWLSVFAGIEPKAPDYSATGWTADRYSAIRPPYRAGADADRYKNVTLFPVTDPRQIAWTKSVSIYSAGQTGAELFAYNERQLFEYQPVPADVRRMGFPTTPDDFFVVIANTNS</sequence>
<dbReference type="STRING" id="1133849.O3I_018855"/>
<evidence type="ECO:0000313" key="1">
    <source>
        <dbReference type="EMBL" id="AFU01730.1"/>
    </source>
</evidence>
<dbReference type="Proteomes" id="UP000006304">
    <property type="component" value="Chromosome"/>
</dbReference>
<accession>K0EXY6</accession>
<dbReference type="RefSeq" id="WP_014984585.1">
    <property type="nucleotide sequence ID" value="NC_018681.1"/>
</dbReference>
<name>K0EXY6_NOCB7</name>
<proteinExistence type="predicted"/>
<dbReference type="HOGENOM" id="CLU_828565_0_0_11"/>
<keyword evidence="2" id="KW-1185">Reference proteome</keyword>
<gene>
    <name evidence="1" type="ORF">O3I_018855</name>
</gene>
<evidence type="ECO:0000313" key="2">
    <source>
        <dbReference type="Proteomes" id="UP000006304"/>
    </source>
</evidence>